<gene>
    <name evidence="2" type="ORF">I601_3653</name>
</gene>
<dbReference type="AlphaFoldDB" id="A0A1A9GP22"/>
<feature type="compositionally biased region" description="Basic and acidic residues" evidence="1">
    <location>
        <begin position="36"/>
        <end position="47"/>
    </location>
</feature>
<name>A0A1A9GP22_9ACTN</name>
<dbReference type="EMBL" id="CP015079">
    <property type="protein sequence ID" value="ANH40059.1"/>
    <property type="molecule type" value="Genomic_DNA"/>
</dbReference>
<feature type="region of interest" description="Disordered" evidence="1">
    <location>
        <begin position="36"/>
        <end position="55"/>
    </location>
</feature>
<dbReference type="KEGG" id="ndk:I601_3653"/>
<evidence type="ECO:0000313" key="3">
    <source>
        <dbReference type="Proteomes" id="UP000077868"/>
    </source>
</evidence>
<dbReference type="PATRIC" id="fig|1300347.3.peg.3664"/>
<reference evidence="2 3" key="1">
    <citation type="submission" date="2016-03" db="EMBL/GenBank/DDBJ databases">
        <title>Complete genome sequence of a soil Actinobacterium, Nocardioides dokdonensis FR1436.</title>
        <authorList>
            <person name="Kwon S.-K."/>
            <person name="Kim K."/>
            <person name="Kim J.F."/>
        </authorList>
    </citation>
    <scope>NUCLEOTIDE SEQUENCE [LARGE SCALE GENOMIC DNA]</scope>
    <source>
        <strain evidence="2 3">FR1436</strain>
    </source>
</reference>
<accession>A0A1A9GP22</accession>
<sequence length="55" mass="6211">MSPLLFFLLLVLLVTGVALALLEVIDADDPFFHTDYRPPSSHPDDPFSRPGAWYH</sequence>
<dbReference type="Proteomes" id="UP000077868">
    <property type="component" value="Chromosome"/>
</dbReference>
<protein>
    <submittedName>
        <fullName evidence="2">Uncharacterized protein</fullName>
    </submittedName>
</protein>
<keyword evidence="3" id="KW-1185">Reference proteome</keyword>
<evidence type="ECO:0000256" key="1">
    <source>
        <dbReference type="SAM" id="MobiDB-lite"/>
    </source>
</evidence>
<evidence type="ECO:0000313" key="2">
    <source>
        <dbReference type="EMBL" id="ANH40059.1"/>
    </source>
</evidence>
<dbReference type="RefSeq" id="WP_157520288.1">
    <property type="nucleotide sequence ID" value="NZ_CP015079.1"/>
</dbReference>
<organism evidence="2 3">
    <name type="scientific">Nocardioides dokdonensis FR1436</name>
    <dbReference type="NCBI Taxonomy" id="1300347"/>
    <lineage>
        <taxon>Bacteria</taxon>
        <taxon>Bacillati</taxon>
        <taxon>Actinomycetota</taxon>
        <taxon>Actinomycetes</taxon>
        <taxon>Propionibacteriales</taxon>
        <taxon>Nocardioidaceae</taxon>
        <taxon>Nocardioides</taxon>
    </lineage>
</organism>
<proteinExistence type="predicted"/>